<dbReference type="InterPro" id="IPR034364">
    <property type="entry name" value="PABP_RRM1"/>
</dbReference>
<keyword evidence="3 4" id="KW-0694">RNA-binding</keyword>
<dbReference type="CDD" id="cd12381">
    <property type="entry name" value="RRM4_I_PABPs"/>
    <property type="match status" value="1"/>
</dbReference>
<protein>
    <recommendedName>
        <fullName evidence="5">RRM domain-containing protein</fullName>
    </recommendedName>
</protein>
<dbReference type="SMART" id="SM00361">
    <property type="entry name" value="RRM_1"/>
    <property type="match status" value="3"/>
</dbReference>
<dbReference type="eggNOG" id="KOG0123">
    <property type="taxonomic scope" value="Eukaryota"/>
</dbReference>
<dbReference type="HOGENOM" id="CLU_012062_22_2_1"/>
<dbReference type="GeneTree" id="ENSGT00940000160311"/>
<organism evidence="6 7">
    <name type="scientific">Sarcophilus harrisii</name>
    <name type="common">Tasmanian devil</name>
    <name type="synonym">Sarcophilus laniarius</name>
    <dbReference type="NCBI Taxonomy" id="9305"/>
    <lineage>
        <taxon>Eukaryota</taxon>
        <taxon>Metazoa</taxon>
        <taxon>Chordata</taxon>
        <taxon>Craniata</taxon>
        <taxon>Vertebrata</taxon>
        <taxon>Euteleostomi</taxon>
        <taxon>Mammalia</taxon>
        <taxon>Metatheria</taxon>
        <taxon>Dasyuromorphia</taxon>
        <taxon>Dasyuridae</taxon>
        <taxon>Sarcophilus</taxon>
    </lineage>
</organism>
<dbReference type="Pfam" id="PF00076">
    <property type="entry name" value="RRM_1"/>
    <property type="match status" value="4"/>
</dbReference>
<dbReference type="FunFam" id="3.30.70.330:FF:000021">
    <property type="entry name" value="Polyadenylate-binding protein"/>
    <property type="match status" value="1"/>
</dbReference>
<keyword evidence="2" id="KW-0677">Repeat</keyword>
<dbReference type="InterPro" id="IPR000504">
    <property type="entry name" value="RRM_dom"/>
</dbReference>
<evidence type="ECO:0000259" key="5">
    <source>
        <dbReference type="PROSITE" id="PS50102"/>
    </source>
</evidence>
<feature type="domain" description="RRM" evidence="5">
    <location>
        <begin position="193"/>
        <end position="270"/>
    </location>
</feature>
<name>G3VBL8_SARHA</name>
<reference evidence="6 7" key="1">
    <citation type="journal article" date="2011" name="Proc. Natl. Acad. Sci. U.S.A.">
        <title>Genetic diversity and population structure of the endangered marsupial Sarcophilus harrisii (Tasmanian devil).</title>
        <authorList>
            <person name="Miller W."/>
            <person name="Hayes V.M."/>
            <person name="Ratan A."/>
            <person name="Petersen D.C."/>
            <person name="Wittekindt N.E."/>
            <person name="Miller J."/>
            <person name="Walenz B."/>
            <person name="Knight J."/>
            <person name="Qi J."/>
            <person name="Zhao F."/>
            <person name="Wang Q."/>
            <person name="Bedoya-Reina O.C."/>
            <person name="Katiyar N."/>
            <person name="Tomsho L.P."/>
            <person name="Kasson L.M."/>
            <person name="Hardie R.A."/>
            <person name="Woodbridge P."/>
            <person name="Tindall E.A."/>
            <person name="Bertelsen M.F."/>
            <person name="Dixon D."/>
            <person name="Pyecroft S."/>
            <person name="Helgen K.M."/>
            <person name="Lesk A.M."/>
            <person name="Pringle T.H."/>
            <person name="Patterson N."/>
            <person name="Zhang Y."/>
            <person name="Kreiss A."/>
            <person name="Woods G.M."/>
            <person name="Jones M.E."/>
            <person name="Schuster S.C."/>
        </authorList>
    </citation>
    <scope>NUCLEOTIDE SEQUENCE [LARGE SCALE GENOMIC DNA]</scope>
</reference>
<feature type="domain" description="RRM" evidence="5">
    <location>
        <begin position="101"/>
        <end position="177"/>
    </location>
</feature>
<dbReference type="InParanoid" id="G3VBL8"/>
<evidence type="ECO:0000256" key="4">
    <source>
        <dbReference type="PROSITE-ProRule" id="PRU00176"/>
    </source>
</evidence>
<evidence type="ECO:0000256" key="1">
    <source>
        <dbReference type="ARBA" id="ARBA00008557"/>
    </source>
</evidence>
<dbReference type="InterPro" id="IPR045305">
    <property type="entry name" value="RRM2_I_PABPs"/>
</dbReference>
<dbReference type="SMART" id="SM00360">
    <property type="entry name" value="RRM"/>
    <property type="match status" value="4"/>
</dbReference>
<dbReference type="CDD" id="cd12379">
    <property type="entry name" value="RRM2_I_PABPs"/>
    <property type="match status" value="1"/>
</dbReference>
<accession>G3VBL8</accession>
<dbReference type="FunFam" id="3.30.70.330:FF:000091">
    <property type="entry name" value="Polyadenylate-binding protein"/>
    <property type="match status" value="1"/>
</dbReference>
<evidence type="ECO:0000313" key="7">
    <source>
        <dbReference type="Proteomes" id="UP000007648"/>
    </source>
</evidence>
<reference evidence="6" key="2">
    <citation type="submission" date="2025-08" db="UniProtKB">
        <authorList>
            <consortium name="Ensembl"/>
        </authorList>
    </citation>
    <scope>IDENTIFICATION</scope>
</reference>
<dbReference type="CDD" id="cd12380">
    <property type="entry name" value="RRM3_I_PABPs"/>
    <property type="match status" value="1"/>
</dbReference>
<evidence type="ECO:0000313" key="6">
    <source>
        <dbReference type="Ensembl" id="ENSSHAP00000000572.2"/>
    </source>
</evidence>
<dbReference type="Gene3D" id="3.30.70.330">
    <property type="match status" value="4"/>
</dbReference>
<reference evidence="6" key="3">
    <citation type="submission" date="2025-09" db="UniProtKB">
        <authorList>
            <consortium name="Ensembl"/>
        </authorList>
    </citation>
    <scope>IDENTIFICATION</scope>
</reference>
<dbReference type="Proteomes" id="UP000007648">
    <property type="component" value="Unassembled WGS sequence"/>
</dbReference>
<sequence length="404" mass="45770">GDSEISVPNSTMASLYVGDLHHEVTEAMLYEKFSPAGPILSIRVCRDAVTHRSLGYAYVNFQHLADAERVMTDMNLYIIKGKPVRLMWSQRDPSLRKSGIGNVFVKNLEKSINNKSLYDAFSSFGNILSCKVITDDNGSKGYGFVHFEHRESAERAIQKMNGILLNDLKIFVGHFKSRKDRESELGAQTREFTNVYIKNFGEDMDEDRLSKIFEKFGPTLSVKVMRDDCGRSKGFGFVNFQKHEDAQNAIDNMNGKELNGRQIYAGRAQKKLERQTQLQRHFEQLKQNRIVRYQGVNLYIKNLDDDIDDENLRKEFSSFGTITSAKVMMNNGRSKGFGFVCFSAPEEATTAVTEMNGRLVAMGLWVALAQQKKGTKPIPNQMPFEDGRVQAIHLGPPGRSFLDF</sequence>
<dbReference type="SUPFAM" id="SSF54928">
    <property type="entry name" value="RNA-binding domain, RBD"/>
    <property type="match status" value="2"/>
</dbReference>
<dbReference type="GO" id="GO:0003723">
    <property type="term" value="F:RNA binding"/>
    <property type="evidence" value="ECO:0007669"/>
    <property type="project" value="UniProtKB-UniRule"/>
</dbReference>
<feature type="domain" description="RRM" evidence="5">
    <location>
        <begin position="13"/>
        <end position="91"/>
    </location>
</feature>
<dbReference type="NCBIfam" id="TIGR01628">
    <property type="entry name" value="PABP-1234"/>
    <property type="match status" value="1"/>
</dbReference>
<dbReference type="InterPro" id="IPR035979">
    <property type="entry name" value="RBD_domain_sf"/>
</dbReference>
<dbReference type="FunFam" id="3.30.70.330:FF:000154">
    <property type="entry name" value="Polyadenylate-binding protein"/>
    <property type="match status" value="1"/>
</dbReference>
<proteinExistence type="inferred from homology"/>
<feature type="domain" description="RRM" evidence="5">
    <location>
        <begin position="296"/>
        <end position="371"/>
    </location>
</feature>
<keyword evidence="7" id="KW-1185">Reference proteome</keyword>
<dbReference type="CDD" id="cd12378">
    <property type="entry name" value="RRM1_I_PABPs"/>
    <property type="match status" value="1"/>
</dbReference>
<evidence type="ECO:0000256" key="2">
    <source>
        <dbReference type="ARBA" id="ARBA00022737"/>
    </source>
</evidence>
<evidence type="ECO:0000256" key="3">
    <source>
        <dbReference type="ARBA" id="ARBA00022884"/>
    </source>
</evidence>
<dbReference type="PANTHER" id="PTHR24012">
    <property type="entry name" value="RNA BINDING PROTEIN"/>
    <property type="match status" value="1"/>
</dbReference>
<dbReference type="FunFam" id="3.30.70.330:FF:000003">
    <property type="entry name" value="Polyadenylate-binding protein"/>
    <property type="match status" value="1"/>
</dbReference>
<comment type="similarity">
    <text evidence="1">Belongs to the polyadenylate-binding protein type-1 family.</text>
</comment>
<dbReference type="InterPro" id="IPR006515">
    <property type="entry name" value="PABP_1234"/>
</dbReference>
<dbReference type="InterPro" id="IPR003954">
    <property type="entry name" value="RRM_euk-type"/>
</dbReference>
<dbReference type="PROSITE" id="PS50102">
    <property type="entry name" value="RRM"/>
    <property type="match status" value="4"/>
</dbReference>
<dbReference type="InterPro" id="IPR012677">
    <property type="entry name" value="Nucleotide-bd_a/b_plait_sf"/>
</dbReference>
<dbReference type="Ensembl" id="ENSSHAT00000000581.2">
    <property type="protein sequence ID" value="ENSSHAP00000000572.2"/>
    <property type="gene ID" value="ENSSHAG00000000511.2"/>
</dbReference>
<dbReference type="AlphaFoldDB" id="G3VBL8"/>
<dbReference type="STRING" id="9305.ENSSHAP00000000572"/>